<dbReference type="InterPro" id="IPR027417">
    <property type="entry name" value="P-loop_NTPase"/>
</dbReference>
<protein>
    <submittedName>
        <fullName evidence="4">Uncharacterized protein</fullName>
    </submittedName>
</protein>
<feature type="signal peptide" evidence="3">
    <location>
        <begin position="1"/>
        <end position="21"/>
    </location>
</feature>
<sequence length="101" mass="11245">MFSSSASLLVALPLMLTSTSSGNLRCSNTVLKCQTVKKLKEQGVAPTTHQQGDILAKQIRTVKYMECSALQQENIREVFEEAARVVLFPVPKRKHKKCVLL</sequence>
<evidence type="ECO:0000256" key="3">
    <source>
        <dbReference type="SAM" id="SignalP"/>
    </source>
</evidence>
<keyword evidence="3" id="KW-0732">Signal</keyword>
<keyword evidence="1" id="KW-0547">Nucleotide-binding</keyword>
<gene>
    <name evidence="4" type="ORF">XENOCAPTIV_027661</name>
</gene>
<feature type="chain" id="PRO_5045059456" evidence="3">
    <location>
        <begin position="22"/>
        <end position="101"/>
    </location>
</feature>
<evidence type="ECO:0000256" key="2">
    <source>
        <dbReference type="ARBA" id="ARBA00023134"/>
    </source>
</evidence>
<keyword evidence="2" id="KW-0342">GTP-binding</keyword>
<comment type="caution">
    <text evidence="4">The sequence shown here is derived from an EMBL/GenBank/DDBJ whole genome shotgun (WGS) entry which is preliminary data.</text>
</comment>
<reference evidence="4 5" key="1">
    <citation type="submission" date="2021-06" db="EMBL/GenBank/DDBJ databases">
        <authorList>
            <person name="Palmer J.M."/>
        </authorList>
    </citation>
    <scope>NUCLEOTIDE SEQUENCE [LARGE SCALE GENOMIC DNA]</scope>
    <source>
        <strain evidence="4 5">XC_2019</strain>
        <tissue evidence="4">Muscle</tissue>
    </source>
</reference>
<dbReference type="EMBL" id="JAHRIN010017532">
    <property type="protein sequence ID" value="MEQ2197324.1"/>
    <property type="molecule type" value="Genomic_DNA"/>
</dbReference>
<dbReference type="InterPro" id="IPR003578">
    <property type="entry name" value="Small_GTPase_Rho"/>
</dbReference>
<evidence type="ECO:0000256" key="1">
    <source>
        <dbReference type="ARBA" id="ARBA00022741"/>
    </source>
</evidence>
<evidence type="ECO:0000313" key="5">
    <source>
        <dbReference type="Proteomes" id="UP001434883"/>
    </source>
</evidence>
<proteinExistence type="predicted"/>
<dbReference type="Gene3D" id="3.40.50.300">
    <property type="entry name" value="P-loop containing nucleotide triphosphate hydrolases"/>
    <property type="match status" value="1"/>
</dbReference>
<organism evidence="4 5">
    <name type="scientific">Xenoophorus captivus</name>
    <dbReference type="NCBI Taxonomy" id="1517983"/>
    <lineage>
        <taxon>Eukaryota</taxon>
        <taxon>Metazoa</taxon>
        <taxon>Chordata</taxon>
        <taxon>Craniata</taxon>
        <taxon>Vertebrata</taxon>
        <taxon>Euteleostomi</taxon>
        <taxon>Actinopterygii</taxon>
        <taxon>Neopterygii</taxon>
        <taxon>Teleostei</taxon>
        <taxon>Neoteleostei</taxon>
        <taxon>Acanthomorphata</taxon>
        <taxon>Ovalentaria</taxon>
        <taxon>Atherinomorphae</taxon>
        <taxon>Cyprinodontiformes</taxon>
        <taxon>Goodeidae</taxon>
        <taxon>Xenoophorus</taxon>
    </lineage>
</organism>
<dbReference type="SMART" id="SM00174">
    <property type="entry name" value="RHO"/>
    <property type="match status" value="1"/>
</dbReference>
<dbReference type="Pfam" id="PF00071">
    <property type="entry name" value="Ras"/>
    <property type="match status" value="1"/>
</dbReference>
<dbReference type="InterPro" id="IPR001806">
    <property type="entry name" value="Small_GTPase"/>
</dbReference>
<name>A0ABV0QNA6_9TELE</name>
<dbReference type="PANTHER" id="PTHR24072">
    <property type="entry name" value="RHO FAMILY GTPASE"/>
    <property type="match status" value="1"/>
</dbReference>
<dbReference type="Proteomes" id="UP001434883">
    <property type="component" value="Unassembled WGS sequence"/>
</dbReference>
<evidence type="ECO:0000313" key="4">
    <source>
        <dbReference type="EMBL" id="MEQ2197324.1"/>
    </source>
</evidence>
<dbReference type="SUPFAM" id="SSF52540">
    <property type="entry name" value="P-loop containing nucleoside triphosphate hydrolases"/>
    <property type="match status" value="1"/>
</dbReference>
<keyword evidence="5" id="KW-1185">Reference proteome</keyword>
<accession>A0ABV0QNA6</accession>